<dbReference type="PANTHER" id="PTHR35910:SF6">
    <property type="entry name" value="2EXR DOMAIN-CONTAINING PROTEIN"/>
    <property type="match status" value="1"/>
</dbReference>
<evidence type="ECO:0000313" key="3">
    <source>
        <dbReference type="Proteomes" id="UP000701801"/>
    </source>
</evidence>
<evidence type="ECO:0000313" key="2">
    <source>
        <dbReference type="EMBL" id="CAG8974961.1"/>
    </source>
</evidence>
<evidence type="ECO:0000259" key="1">
    <source>
        <dbReference type="Pfam" id="PF20150"/>
    </source>
</evidence>
<dbReference type="Proteomes" id="UP000701801">
    <property type="component" value="Unassembled WGS sequence"/>
</dbReference>
<keyword evidence="3" id="KW-1185">Reference proteome</keyword>
<comment type="caution">
    <text evidence="2">The sequence shown here is derived from an EMBL/GenBank/DDBJ whole genome shotgun (WGS) entry which is preliminary data.</text>
</comment>
<gene>
    <name evidence="2" type="ORF">HYALB_00007638</name>
</gene>
<dbReference type="AlphaFoldDB" id="A0A9N9LP07"/>
<dbReference type="EMBL" id="CAJVRM010000118">
    <property type="protein sequence ID" value="CAG8974961.1"/>
    <property type="molecule type" value="Genomic_DNA"/>
</dbReference>
<reference evidence="2" key="1">
    <citation type="submission" date="2021-07" db="EMBL/GenBank/DDBJ databases">
        <authorList>
            <person name="Durling M."/>
        </authorList>
    </citation>
    <scope>NUCLEOTIDE SEQUENCE</scope>
</reference>
<proteinExistence type="predicted"/>
<dbReference type="OrthoDB" id="3451952at2759"/>
<accession>A0A9N9LP07</accession>
<sequence length="401" mass="46691">MSQQYGVIRRDSKVPSYKRNHAYDAYYVERQPQHSPSMNPSVNEHNLQVHQMHTYDPENWKFVPLENENGRAIDNLLQHGEVRLEDWRISEEPKLMPGFSFLPGEIRNKIWEESLPEHKLVCIQFMNDENNIEFAVDQYADSHDTNEHMFTCRGSWSIYLSHYSNIQRNTQTVTDPRDDANHLPNRKPIYVDGARDIVVLPQREESFLFGPSLSSLQLSCVQNLAVPWNQWFMNLNHWLHIFPLLEDLTVVLNTQLPYVGPTQPQPGPHRPDLVWKPLLLQVTSKISHYTDISNFRGPPVDGEPPCVKTWQESSKNVYKTLKPQFLASHRVLWEKINFECCILGTEFCEEWWYAALLGLAPREGSFTQTTEKVAYCTIKLIAQRFAVQPSQPGMLLTYKKI</sequence>
<feature type="domain" description="2EXR" evidence="1">
    <location>
        <begin position="98"/>
        <end position="198"/>
    </location>
</feature>
<dbReference type="PANTHER" id="PTHR35910">
    <property type="entry name" value="2EXR DOMAIN-CONTAINING PROTEIN"/>
    <property type="match status" value="1"/>
</dbReference>
<organism evidence="2 3">
    <name type="scientific">Hymenoscyphus albidus</name>
    <dbReference type="NCBI Taxonomy" id="595503"/>
    <lineage>
        <taxon>Eukaryota</taxon>
        <taxon>Fungi</taxon>
        <taxon>Dikarya</taxon>
        <taxon>Ascomycota</taxon>
        <taxon>Pezizomycotina</taxon>
        <taxon>Leotiomycetes</taxon>
        <taxon>Helotiales</taxon>
        <taxon>Helotiaceae</taxon>
        <taxon>Hymenoscyphus</taxon>
    </lineage>
</organism>
<dbReference type="Pfam" id="PF20150">
    <property type="entry name" value="2EXR"/>
    <property type="match status" value="1"/>
</dbReference>
<name>A0A9N9LP07_9HELO</name>
<protein>
    <recommendedName>
        <fullName evidence="1">2EXR domain-containing protein</fullName>
    </recommendedName>
</protein>
<dbReference type="InterPro" id="IPR045518">
    <property type="entry name" value="2EXR"/>
</dbReference>